<dbReference type="EMBL" id="RCCJ01000001">
    <property type="protein sequence ID" value="RLJ71049.1"/>
    <property type="molecule type" value="Genomic_DNA"/>
</dbReference>
<name>A0A497XSH2_9AQUI</name>
<evidence type="ECO:0000313" key="3">
    <source>
        <dbReference type="Proteomes" id="UP000267841"/>
    </source>
</evidence>
<keyword evidence="1" id="KW-0732">Signal</keyword>
<dbReference type="InterPro" id="IPR004564">
    <property type="entry name" value="OM_lipoprot_carrier_LolA-like"/>
</dbReference>
<dbReference type="InterPro" id="IPR029046">
    <property type="entry name" value="LolA/LolB/LppX"/>
</dbReference>
<dbReference type="Pfam" id="PF03548">
    <property type="entry name" value="LolA"/>
    <property type="match status" value="1"/>
</dbReference>
<dbReference type="Proteomes" id="UP000267841">
    <property type="component" value="Unassembled WGS sequence"/>
</dbReference>
<reference evidence="2 3" key="1">
    <citation type="submission" date="2018-10" db="EMBL/GenBank/DDBJ databases">
        <title>Genomic Encyclopedia of Archaeal and Bacterial Type Strains, Phase II (KMG-II): from individual species to whole genera.</title>
        <authorList>
            <person name="Goeker M."/>
        </authorList>
    </citation>
    <scope>NUCLEOTIDE SEQUENCE [LARGE SCALE GENOMIC DNA]</scope>
    <source>
        <strain evidence="2 3">DSM 16510</strain>
    </source>
</reference>
<protein>
    <submittedName>
        <fullName evidence="2">Outer membrane lipoprotein carrier protein</fullName>
    </submittedName>
</protein>
<dbReference type="SUPFAM" id="SSF89392">
    <property type="entry name" value="Prokaryotic lipoproteins and lipoprotein localization factors"/>
    <property type="match status" value="1"/>
</dbReference>
<proteinExistence type="predicted"/>
<dbReference type="AlphaFoldDB" id="A0A497XSH2"/>
<comment type="caution">
    <text evidence="2">The sequence shown here is derived from an EMBL/GenBank/DDBJ whole genome shotgun (WGS) entry which is preliminary data.</text>
</comment>
<dbReference type="Gene3D" id="2.50.20.10">
    <property type="entry name" value="Lipoprotein localisation LolA/LolB/LppX"/>
    <property type="match status" value="1"/>
</dbReference>
<dbReference type="PANTHER" id="PTHR35869:SF1">
    <property type="entry name" value="OUTER-MEMBRANE LIPOPROTEIN CARRIER PROTEIN"/>
    <property type="match status" value="1"/>
</dbReference>
<dbReference type="CDD" id="cd16325">
    <property type="entry name" value="LolA"/>
    <property type="match status" value="1"/>
</dbReference>
<keyword evidence="3" id="KW-1185">Reference proteome</keyword>
<accession>A0A497XSH2</accession>
<gene>
    <name evidence="2" type="ORF">BCF55_1340</name>
</gene>
<evidence type="ECO:0000313" key="2">
    <source>
        <dbReference type="EMBL" id="RLJ71049.1"/>
    </source>
</evidence>
<dbReference type="PANTHER" id="PTHR35869">
    <property type="entry name" value="OUTER-MEMBRANE LIPOPROTEIN CARRIER PROTEIN"/>
    <property type="match status" value="1"/>
</dbReference>
<evidence type="ECO:0000256" key="1">
    <source>
        <dbReference type="ARBA" id="ARBA00022729"/>
    </source>
</evidence>
<dbReference type="RefSeq" id="WP_211322885.1">
    <property type="nucleotide sequence ID" value="NZ_RCCJ01000001.1"/>
</dbReference>
<sequence length="207" mass="23726">MLPIAILLLMIIPLTGLSSTFKELENKLQNTKSIRVVFIQKTQYSWYPKPELSKGVFYATKDGKFRIEYTYPDKVVMVSNGKEIIILNEEDKEAIIDNVENNTSPVIESLFFFSKPLGEVFEPVGELEKSGLRVLILKPKQRDENIKEVYVELDAELEVKKVRVVDSENTQTTLEFIEVRKNFQPSSGLFKIELPPDVKVRRAGSLK</sequence>
<organism evidence="2 3">
    <name type="scientific">Hydrogenivirga caldilitoris</name>
    <dbReference type="NCBI Taxonomy" id="246264"/>
    <lineage>
        <taxon>Bacteria</taxon>
        <taxon>Pseudomonadati</taxon>
        <taxon>Aquificota</taxon>
        <taxon>Aquificia</taxon>
        <taxon>Aquificales</taxon>
        <taxon>Aquificaceae</taxon>
        <taxon>Hydrogenivirga</taxon>
    </lineage>
</organism>
<keyword evidence="2" id="KW-0449">Lipoprotein</keyword>